<evidence type="ECO:0000256" key="1">
    <source>
        <dbReference type="SAM" id="Phobius"/>
    </source>
</evidence>
<reference evidence="3" key="1">
    <citation type="submission" date="2017-02" db="UniProtKB">
        <authorList>
            <consortium name="WormBaseParasite"/>
        </authorList>
    </citation>
    <scope>IDENTIFICATION</scope>
</reference>
<proteinExistence type="predicted"/>
<dbReference type="Proteomes" id="UP000046392">
    <property type="component" value="Unplaced"/>
</dbReference>
<sequence>MLLGLYLQCFSVTVLISAIILLLFYLASLYVKSAIKIEEIVDLEHRMEPSITSSEVEELSYEEVLVGETLTLSKYPDFPQASNVTIFNDVFCDDQTTILKKY</sequence>
<name>A0A0N5C7E3_STREA</name>
<keyword evidence="1" id="KW-1133">Transmembrane helix</keyword>
<evidence type="ECO:0000313" key="3">
    <source>
        <dbReference type="WBParaSite" id="SPAL_0001385650.1"/>
    </source>
</evidence>
<keyword evidence="1" id="KW-0472">Membrane</keyword>
<protein>
    <submittedName>
        <fullName evidence="3">Uncharacterized protein</fullName>
    </submittedName>
</protein>
<keyword evidence="2" id="KW-1185">Reference proteome</keyword>
<dbReference type="AlphaFoldDB" id="A0A0N5C7E3"/>
<organism evidence="2 3">
    <name type="scientific">Strongyloides papillosus</name>
    <name type="common">Intestinal threadworm</name>
    <dbReference type="NCBI Taxonomy" id="174720"/>
    <lineage>
        <taxon>Eukaryota</taxon>
        <taxon>Metazoa</taxon>
        <taxon>Ecdysozoa</taxon>
        <taxon>Nematoda</taxon>
        <taxon>Chromadorea</taxon>
        <taxon>Rhabditida</taxon>
        <taxon>Tylenchina</taxon>
        <taxon>Panagrolaimomorpha</taxon>
        <taxon>Strongyloidoidea</taxon>
        <taxon>Strongyloididae</taxon>
        <taxon>Strongyloides</taxon>
    </lineage>
</organism>
<dbReference type="WBParaSite" id="SPAL_0001385650.1">
    <property type="protein sequence ID" value="SPAL_0001385650.1"/>
    <property type="gene ID" value="SPAL_0001385650"/>
</dbReference>
<feature type="transmembrane region" description="Helical" evidence="1">
    <location>
        <begin position="6"/>
        <end position="27"/>
    </location>
</feature>
<accession>A0A0N5C7E3</accession>
<evidence type="ECO:0000313" key="2">
    <source>
        <dbReference type="Proteomes" id="UP000046392"/>
    </source>
</evidence>
<keyword evidence="1" id="KW-0812">Transmembrane</keyword>